<dbReference type="OrthoDB" id="6717395at2"/>
<dbReference type="AlphaFoldDB" id="A0A4Y7XB69"/>
<evidence type="ECO:0000313" key="9">
    <source>
        <dbReference type="Proteomes" id="UP000297834"/>
    </source>
</evidence>
<dbReference type="Proteomes" id="UP000297834">
    <property type="component" value="Unassembled WGS sequence"/>
</dbReference>
<evidence type="ECO:0000256" key="1">
    <source>
        <dbReference type="ARBA" id="ARBA00022729"/>
    </source>
</evidence>
<gene>
    <name evidence="8" type="ORF">E2B99_11420</name>
</gene>
<dbReference type="EMBL" id="SNTY01000058">
    <property type="protein sequence ID" value="TEU24704.1"/>
    <property type="molecule type" value="Genomic_DNA"/>
</dbReference>
<reference evidence="8 9" key="1">
    <citation type="submission" date="2019-03" db="EMBL/GenBank/DDBJ databases">
        <title>Alkanindiges illinoisensis: a potential pathogenic isolated from ascites of a gastric cancer patient with abdominal metastasis.</title>
        <authorList>
            <person name="Hu X."/>
            <person name="Yang B."/>
            <person name="Yan X."/>
            <person name="Lin L."/>
            <person name="Zhao H."/>
            <person name="Zhou F."/>
            <person name="Su B."/>
            <person name="Chen J."/>
            <person name="Rui Y."/>
            <person name="Wang Q."/>
            <person name="Zheng L."/>
        </authorList>
    </citation>
    <scope>NUCLEOTIDE SEQUENCE [LARGE SCALE GENOMIC DNA]</scope>
    <source>
        <strain evidence="8 9">NFYY 23406</strain>
    </source>
</reference>
<dbReference type="SUPFAM" id="SSF141488">
    <property type="entry name" value="YdhA-like"/>
    <property type="match status" value="1"/>
</dbReference>
<keyword evidence="9" id="KW-1185">Reference proteome</keyword>
<dbReference type="STRING" id="1120977.GCA_000619845_01553"/>
<dbReference type="InterPro" id="IPR018660">
    <property type="entry name" value="MliC"/>
</dbReference>
<evidence type="ECO:0000313" key="8">
    <source>
        <dbReference type="EMBL" id="TEU24704.1"/>
    </source>
</evidence>
<feature type="domain" description="C-type lysozyme inhibitor" evidence="7">
    <location>
        <begin position="68"/>
        <end position="136"/>
    </location>
</feature>
<evidence type="ECO:0000256" key="6">
    <source>
        <dbReference type="SAM" id="SignalP"/>
    </source>
</evidence>
<evidence type="ECO:0000256" key="3">
    <source>
        <dbReference type="ARBA" id="ARBA00023139"/>
    </source>
</evidence>
<dbReference type="Gene3D" id="2.40.128.200">
    <property type="match status" value="1"/>
</dbReference>
<name>A0A4Y7XB69_9GAMM</name>
<evidence type="ECO:0000256" key="2">
    <source>
        <dbReference type="ARBA" id="ARBA00023136"/>
    </source>
</evidence>
<evidence type="ECO:0000259" key="7">
    <source>
        <dbReference type="Pfam" id="PF09864"/>
    </source>
</evidence>
<feature type="compositionally biased region" description="Low complexity" evidence="5">
    <location>
        <begin position="38"/>
        <end position="59"/>
    </location>
</feature>
<keyword evidence="2" id="KW-0472">Membrane</keyword>
<keyword evidence="1 6" id="KW-0732">Signal</keyword>
<dbReference type="Pfam" id="PF09864">
    <property type="entry name" value="MliC"/>
    <property type="match status" value="1"/>
</dbReference>
<sequence length="159" mass="17502">MKVAKNLLPWLLIASSIIIASITYRHQASLDETKAADKAAQQDNKQSAATANQANASSSPEVPIQVTYQCDDQNPIQATYSAINSNPSNVTLYINGQQYQLYRVPSQVGKLYATEQGINPGQGMRWHVQGLEARLVTMTLDHTATADKEQLLMRCQQPV</sequence>
<keyword evidence="3" id="KW-0564">Palmitate</keyword>
<evidence type="ECO:0000256" key="4">
    <source>
        <dbReference type="ARBA" id="ARBA00023288"/>
    </source>
</evidence>
<keyword evidence="4" id="KW-0449">Lipoprotein</keyword>
<protein>
    <recommendedName>
        <fullName evidence="7">C-type lysozyme inhibitor domain-containing protein</fullName>
    </recommendedName>
</protein>
<feature type="chain" id="PRO_5021209945" description="C-type lysozyme inhibitor domain-containing protein" evidence="6">
    <location>
        <begin position="21"/>
        <end position="159"/>
    </location>
</feature>
<accession>A0A4Y7XB69</accession>
<dbReference type="RefSeq" id="WP_134245056.1">
    <property type="nucleotide sequence ID" value="NZ_SNTY01000058.1"/>
</dbReference>
<comment type="caution">
    <text evidence="8">The sequence shown here is derived from an EMBL/GenBank/DDBJ whole genome shotgun (WGS) entry which is preliminary data.</text>
</comment>
<dbReference type="InterPro" id="IPR036328">
    <property type="entry name" value="MliC_sf"/>
</dbReference>
<organism evidence="8 9">
    <name type="scientific">Alkanindiges illinoisensis</name>
    <dbReference type="NCBI Taxonomy" id="197183"/>
    <lineage>
        <taxon>Bacteria</taxon>
        <taxon>Pseudomonadati</taxon>
        <taxon>Pseudomonadota</taxon>
        <taxon>Gammaproteobacteria</taxon>
        <taxon>Moraxellales</taxon>
        <taxon>Moraxellaceae</taxon>
        <taxon>Alkanindiges</taxon>
    </lineage>
</organism>
<evidence type="ECO:0000256" key="5">
    <source>
        <dbReference type="SAM" id="MobiDB-lite"/>
    </source>
</evidence>
<feature type="signal peptide" evidence="6">
    <location>
        <begin position="1"/>
        <end position="20"/>
    </location>
</feature>
<proteinExistence type="predicted"/>
<feature type="region of interest" description="Disordered" evidence="5">
    <location>
        <begin position="35"/>
        <end position="62"/>
    </location>
</feature>